<keyword evidence="5" id="KW-0010">Activator</keyword>
<dbReference type="GeneID" id="104596117"/>
<keyword evidence="3" id="KW-0805">Transcription regulation</keyword>
<accession>A0A1U7ZPX9</accession>
<keyword evidence="7" id="KW-0539">Nucleus</keyword>
<evidence type="ECO:0000256" key="7">
    <source>
        <dbReference type="ARBA" id="ARBA00023242"/>
    </source>
</evidence>
<dbReference type="SMART" id="SM00717">
    <property type="entry name" value="SANT"/>
    <property type="match status" value="2"/>
</dbReference>
<protein>
    <submittedName>
        <fullName evidence="9">Transcription factor LAF1-like</fullName>
    </submittedName>
</protein>
<organism evidence="8 9">
    <name type="scientific">Nelumbo nucifera</name>
    <name type="common">Sacred lotus</name>
    <dbReference type="NCBI Taxonomy" id="4432"/>
    <lineage>
        <taxon>Eukaryota</taxon>
        <taxon>Viridiplantae</taxon>
        <taxon>Streptophyta</taxon>
        <taxon>Embryophyta</taxon>
        <taxon>Tracheophyta</taxon>
        <taxon>Spermatophyta</taxon>
        <taxon>Magnoliopsida</taxon>
        <taxon>Proteales</taxon>
        <taxon>Nelumbonaceae</taxon>
        <taxon>Nelumbo</taxon>
    </lineage>
</organism>
<dbReference type="OMA" id="RNFADMR"/>
<reference evidence="9" key="1">
    <citation type="submission" date="2025-08" db="UniProtKB">
        <authorList>
            <consortium name="RefSeq"/>
        </authorList>
    </citation>
    <scope>IDENTIFICATION</scope>
</reference>
<dbReference type="AlphaFoldDB" id="A0A1U7ZPX9"/>
<dbReference type="PANTHER" id="PTHR47997">
    <property type="entry name" value="MYB DOMAIN PROTEIN 55"/>
    <property type="match status" value="1"/>
</dbReference>
<dbReference type="OrthoDB" id="2143914at2759"/>
<dbReference type="SUPFAM" id="SSF46689">
    <property type="entry name" value="Homeodomain-like"/>
    <property type="match status" value="1"/>
</dbReference>
<dbReference type="InterPro" id="IPR009057">
    <property type="entry name" value="Homeodomain-like_sf"/>
</dbReference>
<dbReference type="PROSITE" id="PS51294">
    <property type="entry name" value="HTH_MYB"/>
    <property type="match status" value="2"/>
</dbReference>
<name>A0A1U7ZPX9_NELNU</name>
<keyword evidence="6" id="KW-0804">Transcription</keyword>
<keyword evidence="2" id="KW-0677">Repeat</keyword>
<dbReference type="RefSeq" id="XP_010255447.1">
    <property type="nucleotide sequence ID" value="XM_010257145.2"/>
</dbReference>
<comment type="subcellular location">
    <subcellularLocation>
        <location evidence="1">Nucleus</location>
    </subcellularLocation>
</comment>
<dbReference type="Proteomes" id="UP000189703">
    <property type="component" value="Unplaced"/>
</dbReference>
<dbReference type="eggNOG" id="KOG0048">
    <property type="taxonomic scope" value="Eukaryota"/>
</dbReference>
<dbReference type="PROSITE" id="PS50090">
    <property type="entry name" value="MYB_LIKE"/>
    <property type="match status" value="2"/>
</dbReference>
<evidence type="ECO:0000313" key="8">
    <source>
        <dbReference type="Proteomes" id="UP000189703"/>
    </source>
</evidence>
<evidence type="ECO:0000256" key="1">
    <source>
        <dbReference type="ARBA" id="ARBA00004123"/>
    </source>
</evidence>
<proteinExistence type="predicted"/>
<dbReference type="FunFam" id="1.10.10.60:FF:000077">
    <property type="entry name" value="MYB transcription factor"/>
    <property type="match status" value="1"/>
</dbReference>
<dbReference type="GO" id="GO:0045893">
    <property type="term" value="P:positive regulation of DNA-templated transcription"/>
    <property type="evidence" value="ECO:0007669"/>
    <property type="project" value="UniProtKB-ARBA"/>
</dbReference>
<dbReference type="KEGG" id="nnu:104596117"/>
<sequence>MGCKSCDKPKPKYRKGLWSPEEDQRLRSYVLQHGHDCWSTVPIKAGLQRNGKSCRLRWINYLRPGLKRGVFTIEEEETILYLHRQLGNKWSQIAQNLPGRTDNEIKNHWNSYLKKKAMKIEALEAHINAQFLNSTPKVRESAPTLNSNIQVSSFESLEQTGESTIDTDQSVTQIVVDNQPHKATLQSSLPKLLFADWLSMDQINDQNVVSSGETMVVPSLISDDSNVEDSLFRHNLLRDEAEFASDFHNGLSNIGTTYGKFPIQIEAENNQIPENGFFDFVSMRDMYNDFDMTHDVIY</sequence>
<dbReference type="FunCoup" id="A0A1U7ZPX9">
    <property type="interactions" value="3"/>
</dbReference>
<evidence type="ECO:0000256" key="6">
    <source>
        <dbReference type="ARBA" id="ARBA00023163"/>
    </source>
</evidence>
<keyword evidence="4" id="KW-0238">DNA-binding</keyword>
<evidence type="ECO:0000313" key="9">
    <source>
        <dbReference type="RefSeq" id="XP_010255447.1"/>
    </source>
</evidence>
<dbReference type="CDD" id="cd00167">
    <property type="entry name" value="SANT"/>
    <property type="match status" value="2"/>
</dbReference>
<dbReference type="GO" id="GO:0006355">
    <property type="term" value="P:regulation of DNA-templated transcription"/>
    <property type="evidence" value="ECO:0000318"/>
    <property type="project" value="GO_Central"/>
</dbReference>
<dbReference type="InterPro" id="IPR017930">
    <property type="entry name" value="Myb_dom"/>
</dbReference>
<keyword evidence="8" id="KW-1185">Reference proteome</keyword>
<dbReference type="InterPro" id="IPR051953">
    <property type="entry name" value="Plant_SW-associated_TFs"/>
</dbReference>
<dbReference type="Pfam" id="PF00249">
    <property type="entry name" value="Myb_DNA-binding"/>
    <property type="match status" value="2"/>
</dbReference>
<evidence type="ECO:0000256" key="4">
    <source>
        <dbReference type="ARBA" id="ARBA00023125"/>
    </source>
</evidence>
<dbReference type="PANTHER" id="PTHR47997:SF11">
    <property type="entry name" value="TRANSCRIPTION FACTOR LAF1"/>
    <property type="match status" value="1"/>
</dbReference>
<dbReference type="InterPro" id="IPR001005">
    <property type="entry name" value="SANT/Myb"/>
</dbReference>
<evidence type="ECO:0000256" key="3">
    <source>
        <dbReference type="ARBA" id="ARBA00023015"/>
    </source>
</evidence>
<evidence type="ECO:0000256" key="5">
    <source>
        <dbReference type="ARBA" id="ARBA00023159"/>
    </source>
</evidence>
<dbReference type="Gene3D" id="1.10.10.60">
    <property type="entry name" value="Homeodomain-like"/>
    <property type="match status" value="2"/>
</dbReference>
<dbReference type="GO" id="GO:0005634">
    <property type="term" value="C:nucleus"/>
    <property type="evidence" value="ECO:0000318"/>
    <property type="project" value="GO_Central"/>
</dbReference>
<gene>
    <name evidence="9" type="primary">LOC104596117</name>
</gene>
<dbReference type="GO" id="GO:0000976">
    <property type="term" value="F:transcription cis-regulatory region binding"/>
    <property type="evidence" value="ECO:0000318"/>
    <property type="project" value="GO_Central"/>
</dbReference>
<evidence type="ECO:0000256" key="2">
    <source>
        <dbReference type="ARBA" id="ARBA00022737"/>
    </source>
</evidence>